<gene>
    <name evidence="2" type="ORF">PHAECO_LOCUS9628</name>
</gene>
<dbReference type="AlphaFoldDB" id="A0A9N9SLB8"/>
<evidence type="ECO:0000313" key="3">
    <source>
        <dbReference type="Proteomes" id="UP001153737"/>
    </source>
</evidence>
<protein>
    <recommendedName>
        <fullName evidence="4">RNA helicase</fullName>
    </recommendedName>
</protein>
<evidence type="ECO:0008006" key="4">
    <source>
        <dbReference type="Google" id="ProtNLM"/>
    </source>
</evidence>
<feature type="region of interest" description="Disordered" evidence="1">
    <location>
        <begin position="65"/>
        <end position="92"/>
    </location>
</feature>
<evidence type="ECO:0000313" key="2">
    <source>
        <dbReference type="EMBL" id="CAG9822304.1"/>
    </source>
</evidence>
<keyword evidence="3" id="KW-1185">Reference proteome</keyword>
<organism evidence="2 3">
    <name type="scientific">Phaedon cochleariae</name>
    <name type="common">Mustard beetle</name>
    <dbReference type="NCBI Taxonomy" id="80249"/>
    <lineage>
        <taxon>Eukaryota</taxon>
        <taxon>Metazoa</taxon>
        <taxon>Ecdysozoa</taxon>
        <taxon>Arthropoda</taxon>
        <taxon>Hexapoda</taxon>
        <taxon>Insecta</taxon>
        <taxon>Pterygota</taxon>
        <taxon>Neoptera</taxon>
        <taxon>Endopterygota</taxon>
        <taxon>Coleoptera</taxon>
        <taxon>Polyphaga</taxon>
        <taxon>Cucujiformia</taxon>
        <taxon>Chrysomeloidea</taxon>
        <taxon>Chrysomelidae</taxon>
        <taxon>Chrysomelinae</taxon>
        <taxon>Chrysomelini</taxon>
        <taxon>Phaedon</taxon>
    </lineage>
</organism>
<accession>A0A9N9SLB8</accession>
<evidence type="ECO:0000256" key="1">
    <source>
        <dbReference type="SAM" id="MobiDB-lite"/>
    </source>
</evidence>
<name>A0A9N9SLB8_PHACE</name>
<dbReference type="InterPro" id="IPR027417">
    <property type="entry name" value="P-loop_NTPase"/>
</dbReference>
<dbReference type="OrthoDB" id="196131at2759"/>
<dbReference type="Gene3D" id="3.40.50.300">
    <property type="entry name" value="P-loop containing nucleotide triphosphate hydrolases"/>
    <property type="match status" value="1"/>
</dbReference>
<dbReference type="Proteomes" id="UP001153737">
    <property type="component" value="Chromosome 5"/>
</dbReference>
<proteinExistence type="predicted"/>
<reference evidence="2" key="2">
    <citation type="submission" date="2022-10" db="EMBL/GenBank/DDBJ databases">
        <authorList>
            <consortium name="ENA_rothamsted_submissions"/>
            <consortium name="culmorum"/>
            <person name="King R."/>
        </authorList>
    </citation>
    <scope>NUCLEOTIDE SEQUENCE</scope>
</reference>
<dbReference type="EMBL" id="OU896711">
    <property type="protein sequence ID" value="CAG9822304.1"/>
    <property type="molecule type" value="Genomic_DNA"/>
</dbReference>
<dbReference type="SUPFAM" id="SSF52540">
    <property type="entry name" value="P-loop containing nucleoside triphosphate hydrolases"/>
    <property type="match status" value="1"/>
</dbReference>
<sequence>MKKTCHHFVGFLPDRGFACRNILKPALHGMKKNEEENVKKLGYTKPTPIQKYAIPLIMNGRNKNHPPLNGLLPSGKGLPTKEFLSRPSTAKM</sequence>
<reference evidence="2" key="1">
    <citation type="submission" date="2022-01" db="EMBL/GenBank/DDBJ databases">
        <authorList>
            <person name="King R."/>
        </authorList>
    </citation>
    <scope>NUCLEOTIDE SEQUENCE</scope>
</reference>